<name>A0AAV8RPT9_ENSVE</name>
<evidence type="ECO:0008006" key="7">
    <source>
        <dbReference type="Google" id="ProtNLM"/>
    </source>
</evidence>
<gene>
    <name evidence="5" type="ORF">OPV22_000280</name>
</gene>
<dbReference type="PANTHER" id="PTHR34550">
    <property type="entry name" value="30S RIBOSOMAL PROTEIN S31, CHLOROPLASTIC"/>
    <property type="match status" value="1"/>
</dbReference>
<dbReference type="AlphaFoldDB" id="A0AAV8RPT9"/>
<feature type="region of interest" description="Disordered" evidence="4">
    <location>
        <begin position="46"/>
        <end position="71"/>
    </location>
</feature>
<feature type="compositionally biased region" description="Basic residues" evidence="4">
    <location>
        <begin position="49"/>
        <end position="58"/>
    </location>
</feature>
<dbReference type="PANTHER" id="PTHR34550:SF3">
    <property type="entry name" value="SMALL RIBOSOMAL SUBUNIT PROTEIN BTHXM"/>
    <property type="match status" value="1"/>
</dbReference>
<dbReference type="InterPro" id="IPR044695">
    <property type="entry name" value="Ribosomal_bTHXc/bTHXc_plant"/>
</dbReference>
<evidence type="ECO:0000256" key="1">
    <source>
        <dbReference type="ARBA" id="ARBA00010834"/>
    </source>
</evidence>
<proteinExistence type="inferred from homology"/>
<dbReference type="GO" id="GO:0009536">
    <property type="term" value="C:plastid"/>
    <property type="evidence" value="ECO:0007669"/>
    <property type="project" value="TreeGrafter"/>
</dbReference>
<keyword evidence="6" id="KW-1185">Reference proteome</keyword>
<keyword evidence="2" id="KW-0689">Ribosomal protein</keyword>
<dbReference type="EMBL" id="JAQQAF010000001">
    <property type="protein sequence ID" value="KAJ8509846.1"/>
    <property type="molecule type" value="Genomic_DNA"/>
</dbReference>
<evidence type="ECO:0000256" key="4">
    <source>
        <dbReference type="SAM" id="MobiDB-lite"/>
    </source>
</evidence>
<comment type="similarity">
    <text evidence="1">Belongs to the bacterial ribosomal protein bTHX family.</text>
</comment>
<accession>A0AAV8RPT9</accession>
<dbReference type="GO" id="GO:0032544">
    <property type="term" value="P:plastid translation"/>
    <property type="evidence" value="ECO:0007669"/>
    <property type="project" value="TreeGrafter"/>
</dbReference>
<evidence type="ECO:0000313" key="6">
    <source>
        <dbReference type="Proteomes" id="UP001222027"/>
    </source>
</evidence>
<evidence type="ECO:0000256" key="2">
    <source>
        <dbReference type="ARBA" id="ARBA00022980"/>
    </source>
</evidence>
<evidence type="ECO:0000313" key="5">
    <source>
        <dbReference type="EMBL" id="KAJ8509846.1"/>
    </source>
</evidence>
<protein>
    <recommendedName>
        <fullName evidence="7">30S ribosomal protein S31, mitochondrial</fullName>
    </recommendedName>
</protein>
<sequence length="94" mass="10597">MAMRWLARAAMQRLAHQPTVRSFSSMMSAAPSEALPVAGFVVPCGRGDKKTKRGKRFKGSFGNARGKRKKMIQRIKDRVEVPRSTPWPLPFKLI</sequence>
<reference evidence="5 6" key="1">
    <citation type="submission" date="2022-12" db="EMBL/GenBank/DDBJ databases">
        <title>Chromosome-scale assembly of the Ensete ventricosum genome.</title>
        <authorList>
            <person name="Dussert Y."/>
            <person name="Stocks J."/>
            <person name="Wendawek A."/>
            <person name="Woldeyes F."/>
            <person name="Nichols R.A."/>
            <person name="Borrell J.S."/>
        </authorList>
    </citation>
    <scope>NUCLEOTIDE SEQUENCE [LARGE SCALE GENOMIC DNA]</scope>
    <source>
        <strain evidence="6">cv. Maze</strain>
        <tissue evidence="5">Seeds</tissue>
    </source>
</reference>
<dbReference type="GO" id="GO:0005840">
    <property type="term" value="C:ribosome"/>
    <property type="evidence" value="ECO:0007669"/>
    <property type="project" value="UniProtKB-KW"/>
</dbReference>
<dbReference type="Pfam" id="PF17067">
    <property type="entry name" value="RPS31"/>
    <property type="match status" value="1"/>
</dbReference>
<dbReference type="Proteomes" id="UP001222027">
    <property type="component" value="Unassembled WGS sequence"/>
</dbReference>
<evidence type="ECO:0000256" key="3">
    <source>
        <dbReference type="ARBA" id="ARBA00023274"/>
    </source>
</evidence>
<dbReference type="InterPro" id="IPR030826">
    <property type="entry name" value="Ribosomal_bTHX/bTHXc/bTHXm"/>
</dbReference>
<comment type="caution">
    <text evidence="5">The sequence shown here is derived from an EMBL/GenBank/DDBJ whole genome shotgun (WGS) entry which is preliminary data.</text>
</comment>
<organism evidence="5 6">
    <name type="scientific">Ensete ventricosum</name>
    <name type="common">Abyssinian banana</name>
    <name type="synonym">Musa ensete</name>
    <dbReference type="NCBI Taxonomy" id="4639"/>
    <lineage>
        <taxon>Eukaryota</taxon>
        <taxon>Viridiplantae</taxon>
        <taxon>Streptophyta</taxon>
        <taxon>Embryophyta</taxon>
        <taxon>Tracheophyta</taxon>
        <taxon>Spermatophyta</taxon>
        <taxon>Magnoliopsida</taxon>
        <taxon>Liliopsida</taxon>
        <taxon>Zingiberales</taxon>
        <taxon>Musaceae</taxon>
        <taxon>Ensete</taxon>
    </lineage>
</organism>
<dbReference type="GO" id="GO:1990904">
    <property type="term" value="C:ribonucleoprotein complex"/>
    <property type="evidence" value="ECO:0007669"/>
    <property type="project" value="UniProtKB-KW"/>
</dbReference>
<dbReference type="NCBIfam" id="TIGR04560">
    <property type="entry name" value="ribo_THX"/>
    <property type="match status" value="1"/>
</dbReference>
<keyword evidence="3" id="KW-0687">Ribonucleoprotein</keyword>